<dbReference type="Gene3D" id="3.30.65.10">
    <property type="entry name" value="Bacterial Topoisomerase I, domain 1"/>
    <property type="match status" value="3"/>
</dbReference>
<dbReference type="GO" id="GO:0003917">
    <property type="term" value="F:DNA topoisomerase type I (single strand cut, ATP-independent) activity"/>
    <property type="evidence" value="ECO:0007669"/>
    <property type="project" value="InterPro"/>
</dbReference>
<reference evidence="2 3" key="1">
    <citation type="submission" date="2019-03" db="EMBL/GenBank/DDBJ databases">
        <title>Genomic Encyclopedia of Type Strains, Phase IV (KMG-IV): sequencing the most valuable type-strain genomes for metagenomic binning, comparative biology and taxonomic classification.</title>
        <authorList>
            <person name="Goeker M."/>
        </authorList>
    </citation>
    <scope>NUCLEOTIDE SEQUENCE [LARGE SCALE GENOMIC DNA]</scope>
    <source>
        <strain evidence="2 3">DSM 15534</strain>
    </source>
</reference>
<dbReference type="GO" id="GO:0003677">
    <property type="term" value="F:DNA binding"/>
    <property type="evidence" value="ECO:0007669"/>
    <property type="project" value="InterPro"/>
</dbReference>
<sequence>MANPLFTPTKQTHRCPQCGSTLQIKQGKKGLFLGCSAYPQCDYLQPLHHSPESKIIKHLDEKCPECGHSLVLKQGHFGMFIGCSHYPACHFIVQDNPNETPQEQIDCPECQQGHLVARRGRQGKTFYACDRYPKCKFTLPSQPIALACPQCHYPLSIEKKNAHYQCANKQCKHNFTTNED</sequence>
<dbReference type="Proteomes" id="UP000294702">
    <property type="component" value="Unassembled WGS sequence"/>
</dbReference>
<keyword evidence="2" id="KW-0413">Isomerase</keyword>
<dbReference type="GO" id="GO:0006265">
    <property type="term" value="P:DNA topological change"/>
    <property type="evidence" value="ECO:0007669"/>
    <property type="project" value="InterPro"/>
</dbReference>
<comment type="caution">
    <text evidence="2">The sequence shown here is derived from an EMBL/GenBank/DDBJ whole genome shotgun (WGS) entry which is preliminary data.</text>
</comment>
<dbReference type="AlphaFoldDB" id="A0A4R1FVM2"/>
<dbReference type="PANTHER" id="PTHR42785:SF1">
    <property type="entry name" value="DNA TOPOISOMERASE"/>
    <property type="match status" value="1"/>
</dbReference>
<dbReference type="Pfam" id="PF01396">
    <property type="entry name" value="Zn_ribbon_Top1"/>
    <property type="match status" value="3"/>
</dbReference>
<dbReference type="InterPro" id="IPR000380">
    <property type="entry name" value="Topo_IA"/>
</dbReference>
<proteinExistence type="predicted"/>
<dbReference type="SUPFAM" id="SSF57783">
    <property type="entry name" value="Zinc beta-ribbon"/>
    <property type="match status" value="3"/>
</dbReference>
<dbReference type="OrthoDB" id="6412825at2"/>
<accession>A0A4R1FVM2</accession>
<feature type="domain" description="DNA topoisomerase type IA zn finger" evidence="1">
    <location>
        <begin position="14"/>
        <end position="48"/>
    </location>
</feature>
<gene>
    <name evidence="2" type="ORF">EV694_1396</name>
</gene>
<dbReference type="EMBL" id="SMFT01000002">
    <property type="protein sequence ID" value="TCJ98963.1"/>
    <property type="molecule type" value="Genomic_DNA"/>
</dbReference>
<dbReference type="PANTHER" id="PTHR42785">
    <property type="entry name" value="DNA TOPOISOMERASE, TYPE IA, CORE"/>
    <property type="match status" value="1"/>
</dbReference>
<evidence type="ECO:0000313" key="2">
    <source>
        <dbReference type="EMBL" id="TCJ98963.1"/>
    </source>
</evidence>
<evidence type="ECO:0000259" key="1">
    <source>
        <dbReference type="Pfam" id="PF01396"/>
    </source>
</evidence>
<organism evidence="2 3">
    <name type="scientific">Volucribacter psittacicida</name>
    <dbReference type="NCBI Taxonomy" id="203482"/>
    <lineage>
        <taxon>Bacteria</taxon>
        <taxon>Pseudomonadati</taxon>
        <taxon>Pseudomonadota</taxon>
        <taxon>Gammaproteobacteria</taxon>
        <taxon>Pasteurellales</taxon>
        <taxon>Pasteurellaceae</taxon>
        <taxon>Volucribacter</taxon>
    </lineage>
</organism>
<dbReference type="GO" id="GO:0005694">
    <property type="term" value="C:chromosome"/>
    <property type="evidence" value="ECO:0007669"/>
    <property type="project" value="InterPro"/>
</dbReference>
<keyword evidence="3" id="KW-1185">Reference proteome</keyword>
<evidence type="ECO:0000313" key="3">
    <source>
        <dbReference type="Proteomes" id="UP000294702"/>
    </source>
</evidence>
<feature type="domain" description="DNA topoisomerase type IA zn finger" evidence="1">
    <location>
        <begin position="105"/>
        <end position="143"/>
    </location>
</feature>
<dbReference type="RefSeq" id="WP_132690806.1">
    <property type="nucleotide sequence ID" value="NZ_SMFT01000002.1"/>
</dbReference>
<dbReference type="InterPro" id="IPR013498">
    <property type="entry name" value="Topo_IA_Znf"/>
</dbReference>
<feature type="domain" description="DNA topoisomerase type IA zn finger" evidence="1">
    <location>
        <begin position="60"/>
        <end position="98"/>
    </location>
</feature>
<protein>
    <submittedName>
        <fullName evidence="2">Putative DNA topoisomerase</fullName>
    </submittedName>
</protein>
<name>A0A4R1FVM2_9PAST</name>